<accession>A0ABW4MAS4</accession>
<dbReference type="Proteomes" id="UP001597215">
    <property type="component" value="Unassembled WGS sequence"/>
</dbReference>
<dbReference type="RefSeq" id="WP_381511495.1">
    <property type="nucleotide sequence ID" value="NZ_JBHUEL010000003.1"/>
</dbReference>
<dbReference type="Gene3D" id="3.40.630.30">
    <property type="match status" value="1"/>
</dbReference>
<sequence length="59" mass="6634">MHIIEDDLSGPEIRALLEEHFAGMLANSPEESCHFLDFDGLKGPGVTFWSIWNETELMG</sequence>
<keyword evidence="2" id="KW-1185">Reference proteome</keyword>
<evidence type="ECO:0000313" key="1">
    <source>
        <dbReference type="EMBL" id="MFD1765935.1"/>
    </source>
</evidence>
<protein>
    <recommendedName>
        <fullName evidence="3">GNAT family N-acetyltransferase</fullName>
    </recommendedName>
</protein>
<name>A0ABW4MAS4_9SPHN</name>
<evidence type="ECO:0000313" key="2">
    <source>
        <dbReference type="Proteomes" id="UP001597215"/>
    </source>
</evidence>
<reference evidence="2" key="1">
    <citation type="journal article" date="2019" name="Int. J. Syst. Evol. Microbiol.">
        <title>The Global Catalogue of Microorganisms (GCM) 10K type strain sequencing project: providing services to taxonomists for standard genome sequencing and annotation.</title>
        <authorList>
            <consortium name="The Broad Institute Genomics Platform"/>
            <consortium name="The Broad Institute Genome Sequencing Center for Infectious Disease"/>
            <person name="Wu L."/>
            <person name="Ma J."/>
        </authorList>
    </citation>
    <scope>NUCLEOTIDE SEQUENCE [LARGE SCALE GENOMIC DNA]</scope>
    <source>
        <strain evidence="2">CGMCC 1.12449</strain>
    </source>
</reference>
<gene>
    <name evidence="1" type="ORF">ACFSAG_03660</name>
</gene>
<proteinExistence type="predicted"/>
<comment type="caution">
    <text evidence="1">The sequence shown here is derived from an EMBL/GenBank/DDBJ whole genome shotgun (WGS) entry which is preliminary data.</text>
</comment>
<organism evidence="1 2">
    <name type="scientific">Sphingorhabdus buctiana</name>
    <dbReference type="NCBI Taxonomy" id="1508805"/>
    <lineage>
        <taxon>Bacteria</taxon>
        <taxon>Pseudomonadati</taxon>
        <taxon>Pseudomonadota</taxon>
        <taxon>Alphaproteobacteria</taxon>
        <taxon>Sphingomonadales</taxon>
        <taxon>Sphingomonadaceae</taxon>
        <taxon>Sphingorhabdus</taxon>
    </lineage>
</organism>
<evidence type="ECO:0008006" key="3">
    <source>
        <dbReference type="Google" id="ProtNLM"/>
    </source>
</evidence>
<dbReference type="EMBL" id="JBHUEL010000003">
    <property type="protein sequence ID" value="MFD1765935.1"/>
    <property type="molecule type" value="Genomic_DNA"/>
</dbReference>